<reference evidence="1 2" key="1">
    <citation type="journal article" date="2018" name="PLoS Genet.">
        <title>Population sequencing reveals clonal diversity and ancestral inbreeding in the grapevine cultivar Chardonnay.</title>
        <authorList>
            <person name="Roach M.J."/>
            <person name="Johnson D.L."/>
            <person name="Bohlmann J."/>
            <person name="van Vuuren H.J."/>
            <person name="Jones S.J."/>
            <person name="Pretorius I.S."/>
            <person name="Schmidt S.A."/>
            <person name="Borneman A.R."/>
        </authorList>
    </citation>
    <scope>NUCLEOTIDE SEQUENCE [LARGE SCALE GENOMIC DNA]</scope>
    <source>
        <strain evidence="2">cv. Chardonnay</strain>
        <tissue evidence="1">Leaf</tissue>
    </source>
</reference>
<dbReference type="AlphaFoldDB" id="A0A438IWE5"/>
<accession>A0A438IWE5</accession>
<comment type="caution">
    <text evidence="1">The sequence shown here is derived from an EMBL/GenBank/DDBJ whole genome shotgun (WGS) entry which is preliminary data.</text>
</comment>
<dbReference type="EMBL" id="QGNW01000078">
    <property type="protein sequence ID" value="RVX01064.1"/>
    <property type="molecule type" value="Genomic_DNA"/>
</dbReference>
<sequence>MGTVPTMQGTETIFYDLDFSDQSNGGVEIMMNMENNEYPQLGGGRASSSDLLYQSDPAHGMFQNNTYPSTSYQNMGTAPTMQGMSVSSTSYQNMGTVPTMQGMSVSENTMMFNTTPTNSLPQMGLSQNTMPDIDQSISMQQIEAYLQYLLA</sequence>
<evidence type="ECO:0000313" key="2">
    <source>
        <dbReference type="Proteomes" id="UP000288805"/>
    </source>
</evidence>
<evidence type="ECO:0000313" key="1">
    <source>
        <dbReference type="EMBL" id="RVX01064.1"/>
    </source>
</evidence>
<name>A0A438IWE5_VITVI</name>
<protein>
    <submittedName>
        <fullName evidence="1">Uncharacterized protein</fullName>
    </submittedName>
</protein>
<proteinExistence type="predicted"/>
<organism evidence="1 2">
    <name type="scientific">Vitis vinifera</name>
    <name type="common">Grape</name>
    <dbReference type="NCBI Taxonomy" id="29760"/>
    <lineage>
        <taxon>Eukaryota</taxon>
        <taxon>Viridiplantae</taxon>
        <taxon>Streptophyta</taxon>
        <taxon>Embryophyta</taxon>
        <taxon>Tracheophyta</taxon>
        <taxon>Spermatophyta</taxon>
        <taxon>Magnoliopsida</taxon>
        <taxon>eudicotyledons</taxon>
        <taxon>Gunneridae</taxon>
        <taxon>Pentapetalae</taxon>
        <taxon>rosids</taxon>
        <taxon>Vitales</taxon>
        <taxon>Vitaceae</taxon>
        <taxon>Viteae</taxon>
        <taxon>Vitis</taxon>
    </lineage>
</organism>
<gene>
    <name evidence="1" type="ORF">CK203_022924</name>
</gene>
<dbReference type="Proteomes" id="UP000288805">
    <property type="component" value="Unassembled WGS sequence"/>
</dbReference>